<reference evidence="2 3" key="1">
    <citation type="submission" date="2019-02" db="EMBL/GenBank/DDBJ databases">
        <title>Peptostreptococcaceae bacterium ZHW00191 nov., a new bacterium isolated from the human gut.</title>
        <authorList>
            <person name="Zhou H.-W."/>
            <person name="Chen X.-J."/>
        </authorList>
    </citation>
    <scope>NUCLEOTIDE SEQUENCE [LARGE SCALE GENOMIC DNA]</scope>
    <source>
        <strain evidence="2 3">ZHW00191</strain>
    </source>
</reference>
<dbReference type="InterPro" id="IPR025699">
    <property type="entry name" value="ABC2_memb-like"/>
</dbReference>
<evidence type="ECO:0000313" key="3">
    <source>
        <dbReference type="Proteomes" id="UP000317863"/>
    </source>
</evidence>
<sequence>MIKGLFIKDLRLMMVQRSFFLLIVLMGLFIGVFTENVSFIIGYLTFAGGIFTVTTMSYDEFDNGNAYLFTLPITRKGYVVEKYIFGMTIGITSWIIAMIMSITIYMIKGGSIFNEIVMSGLSVIPAMIFIVSVMIPIQLKFGGERGRVAVLALLGAMMAIGISIVNILTNSGVSISSINISDIGMNMAILLFTIISFIIMGISYIISVGVIKRKEF</sequence>
<proteinExistence type="predicted"/>
<keyword evidence="1" id="KW-0472">Membrane</keyword>
<evidence type="ECO:0000313" key="2">
    <source>
        <dbReference type="EMBL" id="TQQ85012.1"/>
    </source>
</evidence>
<organism evidence="2 3">
    <name type="scientific">Peptacetobacter hominis</name>
    <dbReference type="NCBI Taxonomy" id="2743610"/>
    <lineage>
        <taxon>Bacteria</taxon>
        <taxon>Bacillati</taxon>
        <taxon>Bacillota</taxon>
        <taxon>Clostridia</taxon>
        <taxon>Peptostreptococcales</taxon>
        <taxon>Peptostreptococcaceae</taxon>
        <taxon>Peptacetobacter</taxon>
    </lineage>
</organism>
<accession>A0A544QWE5</accession>
<comment type="caution">
    <text evidence="2">The sequence shown here is derived from an EMBL/GenBank/DDBJ whole genome shotgun (WGS) entry which is preliminary data.</text>
</comment>
<keyword evidence="1" id="KW-1133">Transmembrane helix</keyword>
<protein>
    <submittedName>
        <fullName evidence="2">ABC-2 transporter permease</fullName>
    </submittedName>
</protein>
<evidence type="ECO:0000256" key="1">
    <source>
        <dbReference type="SAM" id="Phobius"/>
    </source>
</evidence>
<dbReference type="Proteomes" id="UP000317863">
    <property type="component" value="Unassembled WGS sequence"/>
</dbReference>
<feature type="transmembrane region" description="Helical" evidence="1">
    <location>
        <begin position="83"/>
        <end position="104"/>
    </location>
</feature>
<keyword evidence="1" id="KW-0812">Transmembrane</keyword>
<dbReference type="EMBL" id="SGJB01000005">
    <property type="protein sequence ID" value="TQQ85012.1"/>
    <property type="molecule type" value="Genomic_DNA"/>
</dbReference>
<dbReference type="RefSeq" id="WP_142535617.1">
    <property type="nucleotide sequence ID" value="NZ_SGJB01000005.1"/>
</dbReference>
<dbReference type="AlphaFoldDB" id="A0A544QWE5"/>
<feature type="transmembrane region" description="Helical" evidence="1">
    <location>
        <begin position="149"/>
        <end position="168"/>
    </location>
</feature>
<dbReference type="Pfam" id="PF13346">
    <property type="entry name" value="ABC2_membrane_5"/>
    <property type="match status" value="1"/>
</dbReference>
<feature type="transmembrane region" description="Helical" evidence="1">
    <location>
        <begin position="188"/>
        <end position="211"/>
    </location>
</feature>
<name>A0A544QWE5_9FIRM</name>
<feature type="transmembrane region" description="Helical" evidence="1">
    <location>
        <begin position="116"/>
        <end position="137"/>
    </location>
</feature>
<gene>
    <name evidence="2" type="ORF">EXD82_03980</name>
</gene>
<keyword evidence="3" id="KW-1185">Reference proteome</keyword>
<dbReference type="OrthoDB" id="2313863at2"/>
<feature type="transmembrane region" description="Helical" evidence="1">
    <location>
        <begin position="12"/>
        <end position="33"/>
    </location>
</feature>